<dbReference type="NCBIfam" id="TIGR01490">
    <property type="entry name" value="HAD-SF-IB-hyp1"/>
    <property type="match status" value="1"/>
</dbReference>
<dbReference type="Pfam" id="PF12710">
    <property type="entry name" value="HAD"/>
    <property type="match status" value="1"/>
</dbReference>
<comment type="cofactor">
    <cofactor evidence="1">
        <name>Mg(2+)</name>
        <dbReference type="ChEBI" id="CHEBI:18420"/>
    </cofactor>
</comment>
<evidence type="ECO:0000256" key="5">
    <source>
        <dbReference type="ARBA" id="ARBA00022605"/>
    </source>
</evidence>
<dbReference type="InterPro" id="IPR006385">
    <property type="entry name" value="HAD_hydro_SerB1"/>
</dbReference>
<comment type="similarity">
    <text evidence="3">Belongs to the HAD-like hydrolase superfamily. SerB family.</text>
</comment>
<dbReference type="GO" id="GO:0005737">
    <property type="term" value="C:cytoplasm"/>
    <property type="evidence" value="ECO:0007669"/>
    <property type="project" value="TreeGrafter"/>
</dbReference>
<dbReference type="STRING" id="679192.HMPREF9013_0159"/>
<keyword evidence="6" id="KW-0479">Metal-binding</keyword>
<comment type="pathway">
    <text evidence="2">Amino-acid biosynthesis; L-serine biosynthesis; L-serine from 3-phospho-D-glycerate: step 3/3.</text>
</comment>
<dbReference type="EMBL" id="ADFR01000003">
    <property type="protein sequence ID" value="EFC05957.1"/>
    <property type="molecule type" value="Genomic_DNA"/>
</dbReference>
<dbReference type="InterPro" id="IPR023214">
    <property type="entry name" value="HAD_sf"/>
</dbReference>
<evidence type="ECO:0000256" key="11">
    <source>
        <dbReference type="ARBA" id="ARBA00048523"/>
    </source>
</evidence>
<dbReference type="PANTHER" id="PTHR43344">
    <property type="entry name" value="PHOSPHOSERINE PHOSPHATASE"/>
    <property type="match status" value="1"/>
</dbReference>
<proteinExistence type="inferred from homology"/>
<evidence type="ECO:0000256" key="10">
    <source>
        <dbReference type="ARBA" id="ARBA00048138"/>
    </source>
</evidence>
<dbReference type="PANTHER" id="PTHR43344:SF2">
    <property type="entry name" value="PHOSPHOSERINE PHOSPHATASE"/>
    <property type="match status" value="1"/>
</dbReference>
<comment type="catalytic activity">
    <reaction evidence="11">
        <text>O-phospho-D-serine + H2O = D-serine + phosphate</text>
        <dbReference type="Rhea" id="RHEA:24873"/>
        <dbReference type="ChEBI" id="CHEBI:15377"/>
        <dbReference type="ChEBI" id="CHEBI:35247"/>
        <dbReference type="ChEBI" id="CHEBI:43474"/>
        <dbReference type="ChEBI" id="CHEBI:58680"/>
        <dbReference type="EC" id="3.1.3.3"/>
    </reaction>
</comment>
<reference evidence="13" key="1">
    <citation type="submission" date="2009-12" db="EMBL/GenBank/DDBJ databases">
        <title>Sequence of Clostridiales genomosp. BVAB3 str. UPII9-5.</title>
        <authorList>
            <person name="Madupu R."/>
            <person name="Durkin A.S."/>
            <person name="Torralba M."/>
            <person name="Methe B."/>
            <person name="Sutton G.G."/>
            <person name="Strausberg R.L."/>
            <person name="Nelson K.E."/>
        </authorList>
    </citation>
    <scope>NUCLEOTIDE SEQUENCE [LARGE SCALE GENOMIC DNA]</scope>
    <source>
        <strain evidence="13">W1219</strain>
    </source>
</reference>
<name>D2MND5_9FIRM</name>
<evidence type="ECO:0000256" key="4">
    <source>
        <dbReference type="ARBA" id="ARBA00012640"/>
    </source>
</evidence>
<evidence type="ECO:0000256" key="2">
    <source>
        <dbReference type="ARBA" id="ARBA00005135"/>
    </source>
</evidence>
<dbReference type="GO" id="GO:0036424">
    <property type="term" value="F:L-phosphoserine phosphatase activity"/>
    <property type="evidence" value="ECO:0007669"/>
    <property type="project" value="TreeGrafter"/>
</dbReference>
<dbReference type="InterPro" id="IPR050582">
    <property type="entry name" value="HAD-like_SerB"/>
</dbReference>
<evidence type="ECO:0000313" key="13">
    <source>
        <dbReference type="Proteomes" id="UP000005017"/>
    </source>
</evidence>
<dbReference type="eggNOG" id="COG0560">
    <property type="taxonomic scope" value="Bacteria"/>
</dbReference>
<dbReference type="GO" id="GO:0006564">
    <property type="term" value="P:L-serine biosynthetic process"/>
    <property type="evidence" value="ECO:0007669"/>
    <property type="project" value="UniProtKB-KW"/>
</dbReference>
<keyword evidence="7 12" id="KW-0378">Hydrolase</keyword>
<keyword evidence="13" id="KW-1185">Reference proteome</keyword>
<dbReference type="SUPFAM" id="SSF56784">
    <property type="entry name" value="HAD-like"/>
    <property type="match status" value="1"/>
</dbReference>
<accession>D2MND5</accession>
<dbReference type="Proteomes" id="UP000005017">
    <property type="component" value="Unassembled WGS sequence"/>
</dbReference>
<dbReference type="InterPro" id="IPR036412">
    <property type="entry name" value="HAD-like_sf"/>
</dbReference>
<dbReference type="EC" id="3.1.3.3" evidence="4"/>
<evidence type="ECO:0000256" key="3">
    <source>
        <dbReference type="ARBA" id="ARBA00009184"/>
    </source>
</evidence>
<evidence type="ECO:0000256" key="6">
    <source>
        <dbReference type="ARBA" id="ARBA00022723"/>
    </source>
</evidence>
<dbReference type="AlphaFoldDB" id="D2MND5"/>
<comment type="catalytic activity">
    <reaction evidence="10">
        <text>O-phospho-L-serine + H2O = L-serine + phosphate</text>
        <dbReference type="Rhea" id="RHEA:21208"/>
        <dbReference type="ChEBI" id="CHEBI:15377"/>
        <dbReference type="ChEBI" id="CHEBI:33384"/>
        <dbReference type="ChEBI" id="CHEBI:43474"/>
        <dbReference type="ChEBI" id="CHEBI:57524"/>
        <dbReference type="EC" id="3.1.3.3"/>
    </reaction>
</comment>
<evidence type="ECO:0000256" key="7">
    <source>
        <dbReference type="ARBA" id="ARBA00022801"/>
    </source>
</evidence>
<dbReference type="GO" id="GO:0000287">
    <property type="term" value="F:magnesium ion binding"/>
    <property type="evidence" value="ECO:0007669"/>
    <property type="project" value="TreeGrafter"/>
</dbReference>
<dbReference type="Gene3D" id="3.40.50.1000">
    <property type="entry name" value="HAD superfamily/HAD-like"/>
    <property type="match status" value="1"/>
</dbReference>
<dbReference type="RefSeq" id="WP_006626906.1">
    <property type="nucleotide sequence ID" value="NZ_ADFR01000003.1"/>
</dbReference>
<evidence type="ECO:0000256" key="9">
    <source>
        <dbReference type="ARBA" id="ARBA00023299"/>
    </source>
</evidence>
<evidence type="ECO:0000256" key="1">
    <source>
        <dbReference type="ARBA" id="ARBA00001946"/>
    </source>
</evidence>
<keyword evidence="5" id="KW-0028">Amino-acid biosynthesis</keyword>
<sequence length="243" mass="28579">MSQIAAFFDIDGTIYREGLITEVFKKLVTHEIIEADRWRDEVQPAYSAWDRRQGDYDDYLQKMVAIFKEVSVGISSEHITLIADRVIQQKGERVYQFTRDEIRRHKKLGHKIIAISGSPDALVKKMAEKYEFDDWRGTIYQVDQRGYYTGEVIPMWDAESKRKAIHQLAEQYDLDLEACYSYGDTNGDFAMFDETGHPTCINPTRELIHRIQMTENIRQKIQVVVERKDVIYHLDINHIRLDQ</sequence>
<organism evidence="12 13">
    <name type="scientific">Bulleidia extructa W1219</name>
    <dbReference type="NCBI Taxonomy" id="679192"/>
    <lineage>
        <taxon>Bacteria</taxon>
        <taxon>Bacillati</taxon>
        <taxon>Bacillota</taxon>
        <taxon>Erysipelotrichia</taxon>
        <taxon>Erysipelotrichales</taxon>
        <taxon>Erysipelotrichaceae</taxon>
        <taxon>Bulleidia</taxon>
    </lineage>
</organism>
<keyword evidence="9" id="KW-0718">Serine biosynthesis</keyword>
<protein>
    <recommendedName>
        <fullName evidence="4">phosphoserine phosphatase</fullName>
        <ecNumber evidence="4">3.1.3.3</ecNumber>
    </recommendedName>
</protein>
<evidence type="ECO:0000256" key="8">
    <source>
        <dbReference type="ARBA" id="ARBA00022842"/>
    </source>
</evidence>
<comment type="caution">
    <text evidence="12">The sequence shown here is derived from an EMBL/GenBank/DDBJ whole genome shotgun (WGS) entry which is preliminary data.</text>
</comment>
<dbReference type="OrthoDB" id="9794212at2"/>
<dbReference type="NCBIfam" id="TIGR01488">
    <property type="entry name" value="HAD-SF-IB"/>
    <property type="match status" value="1"/>
</dbReference>
<evidence type="ECO:0000313" key="12">
    <source>
        <dbReference type="EMBL" id="EFC05957.1"/>
    </source>
</evidence>
<gene>
    <name evidence="12" type="ORF">HMPREF9013_0159</name>
</gene>
<keyword evidence="8" id="KW-0460">Magnesium</keyword>